<evidence type="ECO:0000256" key="4">
    <source>
        <dbReference type="ARBA" id="ARBA00023033"/>
    </source>
</evidence>
<dbReference type="SUPFAM" id="SSF51679">
    <property type="entry name" value="Bacterial luciferase-like"/>
    <property type="match status" value="1"/>
</dbReference>
<keyword evidence="2" id="KW-0288">FMN</keyword>
<evidence type="ECO:0000256" key="3">
    <source>
        <dbReference type="ARBA" id="ARBA00023002"/>
    </source>
</evidence>
<keyword evidence="3" id="KW-0560">Oxidoreductase</keyword>
<accession>A0A934N8V0</accession>
<organism evidence="6 7">
    <name type="scientific">Candidatus Nephthysia bennettiae</name>
    <dbReference type="NCBI Taxonomy" id="3127016"/>
    <lineage>
        <taxon>Bacteria</taxon>
        <taxon>Bacillati</taxon>
        <taxon>Candidatus Dormiibacterota</taxon>
        <taxon>Candidatus Dormibacteria</taxon>
        <taxon>Candidatus Dormibacterales</taxon>
        <taxon>Candidatus Dormibacteraceae</taxon>
        <taxon>Candidatus Nephthysia</taxon>
    </lineage>
</organism>
<evidence type="ECO:0000313" key="6">
    <source>
        <dbReference type="EMBL" id="MBJ7597994.1"/>
    </source>
</evidence>
<dbReference type="GO" id="GO:0046306">
    <property type="term" value="P:alkanesulfonate catabolic process"/>
    <property type="evidence" value="ECO:0007669"/>
    <property type="project" value="TreeGrafter"/>
</dbReference>
<dbReference type="PANTHER" id="PTHR42847:SF4">
    <property type="entry name" value="ALKANESULFONATE MONOOXYGENASE-RELATED"/>
    <property type="match status" value="1"/>
</dbReference>
<dbReference type="EMBL" id="JAEKNR010000088">
    <property type="protein sequence ID" value="MBJ7597994.1"/>
    <property type="molecule type" value="Genomic_DNA"/>
</dbReference>
<feature type="domain" description="Luciferase-like" evidence="5">
    <location>
        <begin position="17"/>
        <end position="256"/>
    </location>
</feature>
<evidence type="ECO:0000256" key="2">
    <source>
        <dbReference type="ARBA" id="ARBA00022643"/>
    </source>
</evidence>
<reference evidence="6" key="1">
    <citation type="submission" date="2020-10" db="EMBL/GenBank/DDBJ databases">
        <title>Ca. Dormibacterota MAGs.</title>
        <authorList>
            <person name="Montgomery K."/>
        </authorList>
    </citation>
    <scope>NUCLEOTIDE SEQUENCE [LARGE SCALE GENOMIC DNA]</scope>
    <source>
        <strain evidence="6">SC8812_S17_10</strain>
    </source>
</reference>
<evidence type="ECO:0000259" key="5">
    <source>
        <dbReference type="Pfam" id="PF00296"/>
    </source>
</evidence>
<dbReference type="Proteomes" id="UP000612893">
    <property type="component" value="Unassembled WGS sequence"/>
</dbReference>
<dbReference type="RefSeq" id="WP_338200678.1">
    <property type="nucleotide sequence ID" value="NZ_JAEKNR010000088.1"/>
</dbReference>
<dbReference type="InterPro" id="IPR050172">
    <property type="entry name" value="SsuD_RutA_monooxygenase"/>
</dbReference>
<dbReference type="AlphaFoldDB" id="A0A934N8V0"/>
<dbReference type="PANTHER" id="PTHR42847">
    <property type="entry name" value="ALKANESULFONATE MONOOXYGENASE"/>
    <property type="match status" value="1"/>
</dbReference>
<keyword evidence="1" id="KW-0285">Flavoprotein</keyword>
<proteinExistence type="predicted"/>
<keyword evidence="7" id="KW-1185">Reference proteome</keyword>
<sequence length="334" mass="36009">MSDQGLLEVFSRLRGGTADTLREEVKEWEELGVTGVLVSDHLFGTATGSRREADRPPEPLTLLAAAGALSDRLHVGTIVSNASLLHPALLLRQFAELAVLLGGHRVLAGIGAGWNRPEFEALGMRMPSFAERMQRLEEASALARQLFDEGFANLEGTTVVARDLPLAPLPQEPPSLMLGGGSTRLLEIAGRYADALDLNGSPQAGKVAGSDLRTADKRRRLSTTVTDLEKSAKLVSDASVQAGRPADAVKKSIMLTEIVFCDESEIRGQEEALLEAAGLPWKSLDDSAYAAIGPPERIARLVEDRRRRLGLSRLFLGGSQIEGFCREVMPLLRA</sequence>
<evidence type="ECO:0000256" key="1">
    <source>
        <dbReference type="ARBA" id="ARBA00022630"/>
    </source>
</evidence>
<dbReference type="GO" id="GO:0008726">
    <property type="term" value="F:alkanesulfonate monooxygenase activity"/>
    <property type="evidence" value="ECO:0007669"/>
    <property type="project" value="TreeGrafter"/>
</dbReference>
<name>A0A934N8V0_9BACT</name>
<evidence type="ECO:0000313" key="7">
    <source>
        <dbReference type="Proteomes" id="UP000612893"/>
    </source>
</evidence>
<dbReference type="Pfam" id="PF00296">
    <property type="entry name" value="Bac_luciferase"/>
    <property type="match status" value="1"/>
</dbReference>
<dbReference type="InterPro" id="IPR011251">
    <property type="entry name" value="Luciferase-like_dom"/>
</dbReference>
<keyword evidence="4" id="KW-0503">Monooxygenase</keyword>
<protein>
    <submittedName>
        <fullName evidence="6">LLM class flavin-dependent oxidoreductase</fullName>
    </submittedName>
</protein>
<gene>
    <name evidence="6" type="ORF">JF922_07890</name>
</gene>
<dbReference type="InterPro" id="IPR036661">
    <property type="entry name" value="Luciferase-like_sf"/>
</dbReference>
<comment type="caution">
    <text evidence="6">The sequence shown here is derived from an EMBL/GenBank/DDBJ whole genome shotgun (WGS) entry which is preliminary data.</text>
</comment>
<dbReference type="Gene3D" id="3.20.20.30">
    <property type="entry name" value="Luciferase-like domain"/>
    <property type="match status" value="1"/>
</dbReference>